<evidence type="ECO:0000256" key="2">
    <source>
        <dbReference type="ARBA" id="ARBA00008163"/>
    </source>
</evidence>
<name>A0A5Q0P2S4_9GAMM</name>
<dbReference type="SUPFAM" id="SSF56935">
    <property type="entry name" value="Porins"/>
    <property type="match status" value="1"/>
</dbReference>
<dbReference type="Proteomes" id="UP000327478">
    <property type="component" value="Chromosome"/>
</dbReference>
<evidence type="ECO:0000256" key="5">
    <source>
        <dbReference type="ARBA" id="ARBA00022729"/>
    </source>
</evidence>
<evidence type="ECO:0000256" key="7">
    <source>
        <dbReference type="ARBA" id="ARBA00023237"/>
    </source>
</evidence>
<protein>
    <submittedName>
        <fullName evidence="9">Transport of long-chain fatty acid</fullName>
    </submittedName>
</protein>
<feature type="signal peptide" evidence="8">
    <location>
        <begin position="1"/>
        <end position="21"/>
    </location>
</feature>
<evidence type="ECO:0000313" key="10">
    <source>
        <dbReference type="EMBL" id="QGA11487.1"/>
    </source>
</evidence>
<evidence type="ECO:0000256" key="1">
    <source>
        <dbReference type="ARBA" id="ARBA00004571"/>
    </source>
</evidence>
<comment type="similarity">
    <text evidence="2">Belongs to the OmpP1/FadL family.</text>
</comment>
<reference evidence="11 12" key="1">
    <citation type="submission" date="2019-10" db="EMBL/GenBank/DDBJ databases">
        <authorList>
            <person name="Dong K."/>
        </authorList>
    </citation>
    <scope>NUCLEOTIDE SEQUENCE [LARGE SCALE GENOMIC DNA]</scope>
    <source>
        <strain evidence="10">Dk386</strain>
        <strain evidence="11">dk386</strain>
        <strain evidence="12">dk771</strain>
        <strain evidence="9">Dk771</strain>
    </source>
</reference>
<dbReference type="Pfam" id="PF03349">
    <property type="entry name" value="Toluene_X"/>
    <property type="match status" value="1"/>
</dbReference>
<keyword evidence="4" id="KW-0812">Transmembrane</keyword>
<keyword evidence="6" id="KW-0472">Membrane</keyword>
<dbReference type="EMBL" id="WITK01000005">
    <property type="protein sequence ID" value="MQW91803.1"/>
    <property type="molecule type" value="Genomic_DNA"/>
</dbReference>
<keyword evidence="5 8" id="KW-0732">Signal</keyword>
<dbReference type="GO" id="GO:0009279">
    <property type="term" value="C:cell outer membrane"/>
    <property type="evidence" value="ECO:0007669"/>
    <property type="project" value="UniProtKB-SubCell"/>
</dbReference>
<dbReference type="AlphaFoldDB" id="A0A5Q0P2S4"/>
<dbReference type="RefSeq" id="WP_153371879.1">
    <property type="nucleotide sequence ID" value="NZ_CP045650.1"/>
</dbReference>
<accession>A0A5Q0P2S4</accession>
<proteinExistence type="inferred from homology"/>
<dbReference type="Gene3D" id="2.40.160.60">
    <property type="entry name" value="Outer membrane protein transport protein (OMPP1/FadL/TodX)"/>
    <property type="match status" value="1"/>
</dbReference>
<dbReference type="InterPro" id="IPR005017">
    <property type="entry name" value="OMPP1/FadL/TodX"/>
</dbReference>
<dbReference type="EMBL" id="CP045650">
    <property type="protein sequence ID" value="QGA11487.1"/>
    <property type="molecule type" value="Genomic_DNA"/>
</dbReference>
<keyword evidence="11" id="KW-1185">Reference proteome</keyword>
<evidence type="ECO:0000313" key="11">
    <source>
        <dbReference type="Proteomes" id="UP000327478"/>
    </source>
</evidence>
<organism evidence="9 12">
    <name type="scientific">Acinetobacter wanghuae</name>
    <dbReference type="NCBI Taxonomy" id="2662362"/>
    <lineage>
        <taxon>Bacteria</taxon>
        <taxon>Pseudomonadati</taxon>
        <taxon>Pseudomonadota</taxon>
        <taxon>Gammaproteobacteria</taxon>
        <taxon>Moraxellales</taxon>
        <taxon>Moraxellaceae</taxon>
        <taxon>Acinetobacter</taxon>
    </lineage>
</organism>
<feature type="chain" id="PRO_5044623630" evidence="8">
    <location>
        <begin position="22"/>
        <end position="400"/>
    </location>
</feature>
<sequence>MPLYKYMISSCLICTIQPCFAAALEQSGQSLQFFFENDNYAEIFHAVLVPDVKAEIKRHADLDNANIQDFSTGDLAQQDQFSGAAIKLQIHPKISLGMIYDQPFATHASYQYQAQINDGELYTEAANIQFNSQNLTGLIGYQPSQNWTLYSGLSYQQFQGRVFLKGKNYSIFDGYHTEFNSDHAWGWLAGISYQLPQYAFRTALTYRSKITHKNQTDESLDTGISLNPITTISTPKSINLDIQTGLSKTNLLYASLRWVNWKAFEVQPPQIQSFVNLYLSDLPEFEKIKMIRYEQDQWSGKLGIAHQWNPRWVNALELLWDSGLDNSATTLNPTDGHLGYGLANLYKLNNKIDISTAVYYLDFNKPRIEQNEEIMSQVLAITNVKDNSAWLFALKFGYHF</sequence>
<comment type="subcellular location">
    <subcellularLocation>
        <location evidence="1">Cell outer membrane</location>
        <topology evidence="1">Multi-pass membrane protein</topology>
    </subcellularLocation>
</comment>
<keyword evidence="3" id="KW-1134">Transmembrane beta strand</keyword>
<evidence type="ECO:0000256" key="6">
    <source>
        <dbReference type="ARBA" id="ARBA00023136"/>
    </source>
</evidence>
<gene>
    <name evidence="10" type="ORF">GFH30_08810</name>
    <name evidence="9" type="ORF">GHJ48_05240</name>
</gene>
<dbReference type="Proteomes" id="UP000480556">
    <property type="component" value="Unassembled WGS sequence"/>
</dbReference>
<evidence type="ECO:0000313" key="12">
    <source>
        <dbReference type="Proteomes" id="UP000480556"/>
    </source>
</evidence>
<keyword evidence="7" id="KW-0998">Cell outer membrane</keyword>
<evidence type="ECO:0000256" key="8">
    <source>
        <dbReference type="SAM" id="SignalP"/>
    </source>
</evidence>
<evidence type="ECO:0000256" key="3">
    <source>
        <dbReference type="ARBA" id="ARBA00022452"/>
    </source>
</evidence>
<evidence type="ECO:0000313" key="9">
    <source>
        <dbReference type="EMBL" id="MQW91803.1"/>
    </source>
</evidence>
<evidence type="ECO:0000256" key="4">
    <source>
        <dbReference type="ARBA" id="ARBA00022692"/>
    </source>
</evidence>